<dbReference type="Proteomes" id="UP000037035">
    <property type="component" value="Unassembled WGS sequence"/>
</dbReference>
<evidence type="ECO:0000313" key="3">
    <source>
        <dbReference type="Proteomes" id="UP000037035"/>
    </source>
</evidence>
<feature type="compositionally biased region" description="Basic and acidic residues" evidence="1">
    <location>
        <begin position="166"/>
        <end position="184"/>
    </location>
</feature>
<dbReference type="EMBL" id="LAVV01014319">
    <property type="protein sequence ID" value="KNZ44867.1"/>
    <property type="molecule type" value="Genomic_DNA"/>
</dbReference>
<feature type="region of interest" description="Disordered" evidence="1">
    <location>
        <begin position="158"/>
        <end position="184"/>
    </location>
</feature>
<reference evidence="2 3" key="1">
    <citation type="submission" date="2015-08" db="EMBL/GenBank/DDBJ databases">
        <title>Next Generation Sequencing and Analysis of the Genome of Puccinia sorghi L Schw, the Causal Agent of Maize Common Rust.</title>
        <authorList>
            <person name="Rochi L."/>
            <person name="Burguener G."/>
            <person name="Darino M."/>
            <person name="Turjanski A."/>
            <person name="Kreff E."/>
            <person name="Dieguez M.J."/>
            <person name="Sacco F."/>
        </authorList>
    </citation>
    <scope>NUCLEOTIDE SEQUENCE [LARGE SCALE GENOMIC DNA]</scope>
    <source>
        <strain evidence="2 3">RO10H11247</strain>
    </source>
</reference>
<name>A0A0L6U9C4_9BASI</name>
<organism evidence="2 3">
    <name type="scientific">Puccinia sorghi</name>
    <dbReference type="NCBI Taxonomy" id="27349"/>
    <lineage>
        <taxon>Eukaryota</taxon>
        <taxon>Fungi</taxon>
        <taxon>Dikarya</taxon>
        <taxon>Basidiomycota</taxon>
        <taxon>Pucciniomycotina</taxon>
        <taxon>Pucciniomycetes</taxon>
        <taxon>Pucciniales</taxon>
        <taxon>Pucciniaceae</taxon>
        <taxon>Puccinia</taxon>
    </lineage>
</organism>
<dbReference type="AlphaFoldDB" id="A0A0L6U9C4"/>
<gene>
    <name evidence="2" type="ORF">VP01_8743g1</name>
</gene>
<sequence length="212" mass="24168">MTGLLELQGVLDDLESPNSDNHNLAKEIWKSIKDRFSSLQSSNCTQIFNDFLHLNFREDPINSFIAEVRVAIKKMIDVGIDLPQDILAYLVLFKFPSSLHLLKRQIMHSDKDLKVKFVFNHSTQFNNKSRAETRETGSLTDAALYTGKNERFNWTMRASTASGTNSRKDSRCTEGHHNSKQDYNHKSESCWHLHPDKAPAYTAKKTCSTACS</sequence>
<evidence type="ECO:0000313" key="2">
    <source>
        <dbReference type="EMBL" id="KNZ44867.1"/>
    </source>
</evidence>
<proteinExistence type="predicted"/>
<protein>
    <submittedName>
        <fullName evidence="2">Uncharacterized protein</fullName>
    </submittedName>
</protein>
<keyword evidence="3" id="KW-1185">Reference proteome</keyword>
<comment type="caution">
    <text evidence="2">The sequence shown here is derived from an EMBL/GenBank/DDBJ whole genome shotgun (WGS) entry which is preliminary data.</text>
</comment>
<evidence type="ECO:0000256" key="1">
    <source>
        <dbReference type="SAM" id="MobiDB-lite"/>
    </source>
</evidence>
<dbReference type="Pfam" id="PF14223">
    <property type="entry name" value="Retrotran_gag_2"/>
    <property type="match status" value="1"/>
</dbReference>
<dbReference type="VEuPathDB" id="FungiDB:VP01_8743g1"/>
<accession>A0A0L6U9C4</accession>